<protein>
    <recommendedName>
        <fullName evidence="5">VCBS repeat-containing protein</fullName>
    </recommendedName>
</protein>
<reference evidence="3" key="1">
    <citation type="submission" date="2021-02" db="EMBL/GenBank/DDBJ databases">
        <authorList>
            <person name="Nowell W R."/>
        </authorList>
    </citation>
    <scope>NUCLEOTIDE SEQUENCE</scope>
</reference>
<keyword evidence="2" id="KW-0812">Transmembrane</keyword>
<dbReference type="PANTHER" id="PTHR46580">
    <property type="entry name" value="SENSOR KINASE-RELATED"/>
    <property type="match status" value="1"/>
</dbReference>
<keyword evidence="2" id="KW-0472">Membrane</keyword>
<organism evidence="3 4">
    <name type="scientific">Adineta ricciae</name>
    <name type="common">Rotifer</name>
    <dbReference type="NCBI Taxonomy" id="249248"/>
    <lineage>
        <taxon>Eukaryota</taxon>
        <taxon>Metazoa</taxon>
        <taxon>Spiralia</taxon>
        <taxon>Gnathifera</taxon>
        <taxon>Rotifera</taxon>
        <taxon>Eurotatoria</taxon>
        <taxon>Bdelloidea</taxon>
        <taxon>Adinetida</taxon>
        <taxon>Adinetidae</taxon>
        <taxon>Adineta</taxon>
    </lineage>
</organism>
<dbReference type="SUPFAM" id="SSF69318">
    <property type="entry name" value="Integrin alpha N-terminal domain"/>
    <property type="match status" value="1"/>
</dbReference>
<dbReference type="EMBL" id="CAJNOJ010000222">
    <property type="protein sequence ID" value="CAF1308434.1"/>
    <property type="molecule type" value="Genomic_DNA"/>
</dbReference>
<dbReference type="Proteomes" id="UP000663852">
    <property type="component" value="Unassembled WGS sequence"/>
</dbReference>
<evidence type="ECO:0000256" key="2">
    <source>
        <dbReference type="SAM" id="Phobius"/>
    </source>
</evidence>
<evidence type="ECO:0000256" key="1">
    <source>
        <dbReference type="ARBA" id="ARBA00022729"/>
    </source>
</evidence>
<dbReference type="Gene3D" id="2.130.10.130">
    <property type="entry name" value="Integrin alpha, N-terminal"/>
    <property type="match status" value="2"/>
</dbReference>
<proteinExistence type="predicted"/>
<feature type="transmembrane region" description="Helical" evidence="2">
    <location>
        <begin position="12"/>
        <end position="32"/>
    </location>
</feature>
<dbReference type="AlphaFoldDB" id="A0A815E0B8"/>
<evidence type="ECO:0000313" key="3">
    <source>
        <dbReference type="EMBL" id="CAF1308434.1"/>
    </source>
</evidence>
<sequence length="683" mass="75744">MNILYTGTLLLALYGGIAVLLRSITPYVVFLWSKLKRRSTNHNLSNFQRSKRILSNLRRLNLFKSINRRTPYDIKLQQATTWLYLILLARTRLVDWYGFRGRHFRLLATLCELANRTVTDAVHRFGTQSFVALNVISETSFNIQLNTTVHAFAQSFSTNFDLLVKIVQLFTRTDQPYTQGSNANLVNSGTQDDINYGQILKFAFNFTGLMNIDTKTVVCICATNSHCQTPVLDSVNEISLDHAVDFSQHGVHFENILLHYFWDDFVHWFDSSTNIVVSIYLNGKVNGISTTSLALSTTVESAFATTIISTTTIFTTDPSCQLTFDRSNLCSFYPTSLLTSLTVDDFNGDTYLDLAFIDNIFSNLYVLIGNNSGAFAAPLIYKITTTDSPWAIVSDDFDNDGRKDLAVANYGSSTVDVFMGNGNGTFRTQRKFPTGLVMLPMAIIAVDFDSDTHIDLIVYGADAGIMFGRGDGSFSTAVSLYDDDGAQPNLLTCADINDDSYLDLFIIEMSPDVILILLNNGHGYCKLWQTLSLVAFSGSTSLSVADFNNDDLLDIAITNSNKANIGIFIQQSNGSFGQQTIYSTGIYSNPRSVVAADFNHDDQIDLVVSLFYKSQVGVWPGVGDGTFLPPTMYSTGPTSSPNEIITGDLNNDNRLDFIVLDRTYPNMTIFLNSCACCLKEPSK</sequence>
<evidence type="ECO:0008006" key="5">
    <source>
        <dbReference type="Google" id="ProtNLM"/>
    </source>
</evidence>
<dbReference type="InterPro" id="IPR028994">
    <property type="entry name" value="Integrin_alpha_N"/>
</dbReference>
<dbReference type="OrthoDB" id="10022113at2759"/>
<accession>A0A815E0B8</accession>
<dbReference type="Pfam" id="PF13517">
    <property type="entry name" value="FG-GAP_3"/>
    <property type="match status" value="2"/>
</dbReference>
<dbReference type="PANTHER" id="PTHR46580:SF4">
    <property type="entry name" value="ATP_GTP-BINDING PROTEIN"/>
    <property type="match status" value="1"/>
</dbReference>
<evidence type="ECO:0000313" key="4">
    <source>
        <dbReference type="Proteomes" id="UP000663852"/>
    </source>
</evidence>
<comment type="caution">
    <text evidence="3">The sequence shown here is derived from an EMBL/GenBank/DDBJ whole genome shotgun (WGS) entry which is preliminary data.</text>
</comment>
<keyword evidence="1" id="KW-0732">Signal</keyword>
<name>A0A815E0B8_ADIRI</name>
<gene>
    <name evidence="3" type="ORF">EDS130_LOCUS31002</name>
</gene>
<dbReference type="InterPro" id="IPR013517">
    <property type="entry name" value="FG-GAP"/>
</dbReference>
<keyword evidence="2" id="KW-1133">Transmembrane helix</keyword>